<proteinExistence type="predicted"/>
<dbReference type="AlphaFoldDB" id="A0AA92W1Q1"/>
<comment type="caution">
    <text evidence="1">The sequence shown here is derived from an EMBL/GenBank/DDBJ whole genome shotgun (WGS) entry which is preliminary data.</text>
</comment>
<accession>A0AA92W1Q1</accession>
<dbReference type="InterPro" id="IPR011990">
    <property type="entry name" value="TPR-like_helical_dom_sf"/>
</dbReference>
<name>A0AA92W1Q1_9BACT</name>
<protein>
    <submittedName>
        <fullName evidence="1">Tetratricopeptide repeat protein</fullName>
    </submittedName>
</protein>
<gene>
    <name evidence="1" type="ORF">DWX90_11430</name>
</gene>
<dbReference type="EMBL" id="QRVN01000025">
    <property type="protein sequence ID" value="RGS46088.1"/>
    <property type="molecule type" value="Genomic_DNA"/>
</dbReference>
<reference evidence="1 2" key="1">
    <citation type="submission" date="2018-08" db="EMBL/GenBank/DDBJ databases">
        <title>A genome reference for cultivated species of the human gut microbiota.</title>
        <authorList>
            <person name="Zou Y."/>
            <person name="Xue W."/>
            <person name="Luo G."/>
        </authorList>
    </citation>
    <scope>NUCLEOTIDE SEQUENCE [LARGE SCALE GENOMIC DNA]</scope>
    <source>
        <strain evidence="1 2">AF22-1</strain>
    </source>
</reference>
<dbReference type="Gene3D" id="1.25.40.10">
    <property type="entry name" value="Tetratricopeptide repeat domain"/>
    <property type="match status" value="1"/>
</dbReference>
<sequence length="260" mass="30020">MVSVYRKIMTMQIKNGLCLLWLFVLMLLFAACSHRQKGDESWHKDIDEFVSGHQSLMQSHPDSMIMLIRNFKCEGNPDKSDQWKKLLIAKCYYMKGADAQCQSLIDSVNAYCKQTPDNRILSYVDNLQGILLLVSGKRKEALIYYEKAYHEIMNLDSCGEAIDVCINIADASRQMGKLADASSWYRRAYFLADSLNQHEAQNSILSGLGQVYNDLQNYQLAHHYFQKLNACIRQRIRKMFISFTTVGEMCTAVRKNRLRL</sequence>
<dbReference type="Proteomes" id="UP000286113">
    <property type="component" value="Unassembled WGS sequence"/>
</dbReference>
<evidence type="ECO:0000313" key="2">
    <source>
        <dbReference type="Proteomes" id="UP000286113"/>
    </source>
</evidence>
<dbReference type="SUPFAM" id="SSF48452">
    <property type="entry name" value="TPR-like"/>
    <property type="match status" value="1"/>
</dbReference>
<dbReference type="PROSITE" id="PS51257">
    <property type="entry name" value="PROKAR_LIPOPROTEIN"/>
    <property type="match status" value="1"/>
</dbReference>
<evidence type="ECO:0000313" key="1">
    <source>
        <dbReference type="EMBL" id="RGS46088.1"/>
    </source>
</evidence>
<organism evidence="1 2">
    <name type="scientific">Segatella copri</name>
    <dbReference type="NCBI Taxonomy" id="165179"/>
    <lineage>
        <taxon>Bacteria</taxon>
        <taxon>Pseudomonadati</taxon>
        <taxon>Bacteroidota</taxon>
        <taxon>Bacteroidia</taxon>
        <taxon>Bacteroidales</taxon>
        <taxon>Prevotellaceae</taxon>
        <taxon>Segatella</taxon>
    </lineage>
</organism>